<proteinExistence type="predicted"/>
<name>A0A9D9DQE2_9BACT</name>
<reference evidence="2" key="2">
    <citation type="journal article" date="2021" name="PeerJ">
        <title>Extensive microbial diversity within the chicken gut microbiome revealed by metagenomics and culture.</title>
        <authorList>
            <person name="Gilroy R."/>
            <person name="Ravi A."/>
            <person name="Getino M."/>
            <person name="Pursley I."/>
            <person name="Horton D.L."/>
            <person name="Alikhan N.F."/>
            <person name="Baker D."/>
            <person name="Gharbi K."/>
            <person name="Hall N."/>
            <person name="Watson M."/>
            <person name="Adriaenssens E.M."/>
            <person name="Foster-Nyarko E."/>
            <person name="Jarju S."/>
            <person name="Secka A."/>
            <person name="Antonio M."/>
            <person name="Oren A."/>
            <person name="Chaudhuri R.R."/>
            <person name="La Ragione R."/>
            <person name="Hildebrand F."/>
            <person name="Pallen M.J."/>
        </authorList>
    </citation>
    <scope>NUCLEOTIDE SEQUENCE</scope>
    <source>
        <strain evidence="2">10192</strain>
    </source>
</reference>
<evidence type="ECO:0000256" key="1">
    <source>
        <dbReference type="SAM" id="MobiDB-lite"/>
    </source>
</evidence>
<protein>
    <submittedName>
        <fullName evidence="2">Uncharacterized protein</fullName>
    </submittedName>
</protein>
<comment type="caution">
    <text evidence="2">The sequence shown here is derived from an EMBL/GenBank/DDBJ whole genome shotgun (WGS) entry which is preliminary data.</text>
</comment>
<accession>A0A9D9DQE2</accession>
<feature type="compositionally biased region" description="Polar residues" evidence="1">
    <location>
        <begin position="54"/>
        <end position="64"/>
    </location>
</feature>
<organism evidence="2 3">
    <name type="scientific">Candidatus Scatousia excrementipullorum</name>
    <dbReference type="NCBI Taxonomy" id="2840936"/>
    <lineage>
        <taxon>Bacteria</taxon>
        <taxon>Candidatus Scatousia</taxon>
    </lineage>
</organism>
<dbReference type="AlphaFoldDB" id="A0A9D9DQE2"/>
<evidence type="ECO:0000313" key="3">
    <source>
        <dbReference type="Proteomes" id="UP000823632"/>
    </source>
</evidence>
<dbReference type="Proteomes" id="UP000823632">
    <property type="component" value="Unassembled WGS sequence"/>
</dbReference>
<sequence length="310" mass="33840">MNGSLKKILISAFVLFISAMPIYSLELDMSVDEEIRKNYNPSKLELEQLPSIPETKTSAPSLPSLQELPDSISVPDKNYTPPSTLPSTPPKSTITIEQSHSTGRVKKSLPDTSIRNDITAIKIKKGTKFKVKSQTKVSDWNSAGAGMTFVSTELVTQRYLTIPAGTVFKGIIEESHPPQASGNGGLLVLKATSIQYNGKTYDINAKITKANSKKIFFNNIKGERKYWKNVAAQIDKGENFYKKTRRASTKLADNPVGVIISPIPTITGVVVYALNFAGSPLLAIASKGGHITLPAGTMYEIKLLEDAYIY</sequence>
<feature type="region of interest" description="Disordered" evidence="1">
    <location>
        <begin position="48"/>
        <end position="109"/>
    </location>
</feature>
<evidence type="ECO:0000313" key="2">
    <source>
        <dbReference type="EMBL" id="MBO8431636.1"/>
    </source>
</evidence>
<dbReference type="EMBL" id="JADIND010000217">
    <property type="protein sequence ID" value="MBO8431636.1"/>
    <property type="molecule type" value="Genomic_DNA"/>
</dbReference>
<reference evidence="2" key="1">
    <citation type="submission" date="2020-10" db="EMBL/GenBank/DDBJ databases">
        <authorList>
            <person name="Gilroy R."/>
        </authorList>
    </citation>
    <scope>NUCLEOTIDE SEQUENCE</scope>
    <source>
        <strain evidence="2">10192</strain>
    </source>
</reference>
<gene>
    <name evidence="2" type="ORF">IAC76_09645</name>
</gene>